<dbReference type="HOGENOM" id="CLU_044825_0_0_9"/>
<keyword evidence="1" id="KW-0175">Coiled coil</keyword>
<dbReference type="PATRIC" id="fig|861450.3.peg.1407"/>
<evidence type="ECO:0000313" key="2">
    <source>
        <dbReference type="EMBL" id="EHM39483.1"/>
    </source>
</evidence>
<protein>
    <recommendedName>
        <fullName evidence="4">AsmA-like C-terminal domain-containing protein</fullName>
    </recommendedName>
</protein>
<gene>
    <name evidence="2" type="ORF">HMPREF0080_01523</name>
</gene>
<reference evidence="2 3" key="1">
    <citation type="submission" date="2011-08" db="EMBL/GenBank/DDBJ databases">
        <authorList>
            <person name="Weinstock G."/>
            <person name="Sodergren E."/>
            <person name="Clifton S."/>
            <person name="Fulton L."/>
            <person name="Fulton B."/>
            <person name="Courtney L."/>
            <person name="Fronick C."/>
            <person name="Harrison M."/>
            <person name="Strong C."/>
            <person name="Farmer C."/>
            <person name="Delahaunty K."/>
            <person name="Markovic C."/>
            <person name="Hall O."/>
            <person name="Minx P."/>
            <person name="Tomlinson C."/>
            <person name="Mitreva M."/>
            <person name="Hou S."/>
            <person name="Chen J."/>
            <person name="Wollam A."/>
            <person name="Pepin K.H."/>
            <person name="Johnson M."/>
            <person name="Bhonagiri V."/>
            <person name="Zhang X."/>
            <person name="Suruliraj S."/>
            <person name="Warren W."/>
            <person name="Chinwalla A."/>
            <person name="Mardis E.R."/>
            <person name="Wilson R.K."/>
        </authorList>
    </citation>
    <scope>NUCLEOTIDE SEQUENCE [LARGE SCALE GENOMIC DNA]</scope>
    <source>
        <strain evidence="2 3">F0357</strain>
    </source>
</reference>
<evidence type="ECO:0000256" key="1">
    <source>
        <dbReference type="SAM" id="Coils"/>
    </source>
</evidence>
<accession>G9YIN0</accession>
<evidence type="ECO:0000313" key="3">
    <source>
        <dbReference type="Proteomes" id="UP000005481"/>
    </source>
</evidence>
<dbReference type="STRING" id="861450.HMPREF0080_01523"/>
<keyword evidence="3" id="KW-1185">Reference proteome</keyword>
<dbReference type="Proteomes" id="UP000005481">
    <property type="component" value="Unassembled WGS sequence"/>
</dbReference>
<comment type="caution">
    <text evidence="2">The sequence shown here is derived from an EMBL/GenBank/DDBJ whole genome shotgun (WGS) entry which is preliminary data.</text>
</comment>
<dbReference type="AlphaFoldDB" id="G9YIN0"/>
<evidence type="ECO:0008006" key="4">
    <source>
        <dbReference type="Google" id="ProtNLM"/>
    </source>
</evidence>
<proteinExistence type="predicted"/>
<dbReference type="eggNOG" id="COG2982">
    <property type="taxonomic scope" value="Bacteria"/>
</dbReference>
<name>G9YIN0_9FIRM</name>
<organism evidence="2 3">
    <name type="scientific">Anaeroglobus geminatus F0357</name>
    <dbReference type="NCBI Taxonomy" id="861450"/>
    <lineage>
        <taxon>Bacteria</taxon>
        <taxon>Bacillati</taxon>
        <taxon>Bacillota</taxon>
        <taxon>Negativicutes</taxon>
        <taxon>Veillonellales</taxon>
        <taxon>Veillonellaceae</taxon>
        <taxon>Anaeroglobus</taxon>
    </lineage>
</organism>
<dbReference type="RefSeq" id="WP_006790491.1">
    <property type="nucleotide sequence ID" value="NZ_JH417603.1"/>
</dbReference>
<dbReference type="EMBL" id="AGCJ01000066">
    <property type="protein sequence ID" value="EHM39483.1"/>
    <property type="molecule type" value="Genomic_DNA"/>
</dbReference>
<dbReference type="OrthoDB" id="1660997at2"/>
<sequence length="515" mass="57540">MKNPFSEGHSRVRAWGKRAAVIFCTAAAVLFILALSASHGAAFIFNRVMADQSVVKGTITVNTLSADIRGRVNFTDLEWNTPDGKRILYVPSGSFRVNPWDFILHKRIKTTTLREITLNDSVVSVQFDKNMQADIIPRPDDAENGGGTPKTLDEKLRNLNVKGKKFNILLTLNNCRFEAYHENRYYAMSSVDASIRLKSNEVLSVDFASGPFQGTSVGDGITVQGRINLRPDMPELDLSVNFLNVDPSSLGFGRAIHDPLTLKTYFTGPAAHPQAAGKLSMEKLSIPALDFTNVNGDITYNDGIFTFTNVTADVYNGKLTAHGDYDISTRAYHIWGRGTGLDSRVALKRIEFKCFVDMDITMECDGNPEDLLTYGTFSSGKGHYSLIHFNSITGSFSNRRRHLDFYDIAINTKFGLITTDALHIINGHVVLSDINVVFPGELRTFNLFSPNSSDDTWQNTKENMKAVRENIKSLKEGMRRFKNTEDQLKEDMDAVKENKRRIKESLHRAESAISP</sequence>
<feature type="coiled-coil region" evidence="1">
    <location>
        <begin position="464"/>
        <end position="512"/>
    </location>
</feature>